<keyword evidence="1" id="KW-0812">Transmembrane</keyword>
<organism evidence="2 3">
    <name type="scientific">Pseudobutyrivibrio xylanivorans</name>
    <dbReference type="NCBI Taxonomy" id="185007"/>
    <lineage>
        <taxon>Bacteria</taxon>
        <taxon>Bacillati</taxon>
        <taxon>Bacillota</taxon>
        <taxon>Clostridia</taxon>
        <taxon>Lachnospirales</taxon>
        <taxon>Lachnospiraceae</taxon>
        <taxon>Pseudobutyrivibrio</taxon>
    </lineage>
</organism>
<evidence type="ECO:0008006" key="4">
    <source>
        <dbReference type="Google" id="ProtNLM"/>
    </source>
</evidence>
<dbReference type="EMBL" id="VTVE01000001">
    <property type="protein sequence ID" value="NEX00945.1"/>
    <property type="molecule type" value="Genomic_DNA"/>
</dbReference>
<name>A0A6M0LEC9_PSEXY</name>
<sequence length="83" mass="8040">MGVAALVLGIISIIIGIFFAGALGWAGAILAIIGIVLGALGKKNPESKGIATAGMVCSIIGLILCLLLYIACAACVGAAVTLG</sequence>
<protein>
    <recommendedName>
        <fullName evidence="4">DUF4190 domain-containing protein</fullName>
    </recommendedName>
</protein>
<feature type="transmembrane region" description="Helical" evidence="1">
    <location>
        <begin position="6"/>
        <end position="39"/>
    </location>
</feature>
<reference evidence="2 3" key="2">
    <citation type="submission" date="2020-03" db="EMBL/GenBank/DDBJ databases">
        <title>Investigating the evolutionary divergence of the Butyrivibrio group.</title>
        <authorList>
            <person name="Skvortsov T."/>
            <person name="Santos F.G."/>
            <person name="Ting K.S."/>
            <person name="Creevey C.J."/>
        </authorList>
    </citation>
    <scope>NUCLEOTIDE SEQUENCE [LARGE SCALE GENOMIC DNA]</scope>
    <source>
        <strain evidence="2 3">MZ8</strain>
    </source>
</reference>
<evidence type="ECO:0000313" key="3">
    <source>
        <dbReference type="Proteomes" id="UP000473091"/>
    </source>
</evidence>
<feature type="transmembrane region" description="Helical" evidence="1">
    <location>
        <begin position="51"/>
        <end position="80"/>
    </location>
</feature>
<comment type="caution">
    <text evidence="2">The sequence shown here is derived from an EMBL/GenBank/DDBJ whole genome shotgun (WGS) entry which is preliminary data.</text>
</comment>
<evidence type="ECO:0000313" key="2">
    <source>
        <dbReference type="EMBL" id="NEX00945.1"/>
    </source>
</evidence>
<gene>
    <name evidence="2" type="ORF">F0Q01_03505</name>
</gene>
<dbReference type="Proteomes" id="UP000473091">
    <property type="component" value="Unassembled WGS sequence"/>
</dbReference>
<accession>A0A6M0LEC9</accession>
<evidence type="ECO:0000256" key="1">
    <source>
        <dbReference type="SAM" id="Phobius"/>
    </source>
</evidence>
<keyword evidence="1" id="KW-1133">Transmembrane helix</keyword>
<proteinExistence type="predicted"/>
<dbReference type="RefSeq" id="WP_090486307.1">
    <property type="nucleotide sequence ID" value="NZ_VTVE01000001.1"/>
</dbReference>
<reference evidence="2 3" key="1">
    <citation type="submission" date="2019-09" db="EMBL/GenBank/DDBJ databases">
        <authorList>
            <person name="Pidcock S.E."/>
            <person name="Huws S.A."/>
        </authorList>
    </citation>
    <scope>NUCLEOTIDE SEQUENCE [LARGE SCALE GENOMIC DNA]</scope>
    <source>
        <strain evidence="2 3">MZ8</strain>
    </source>
</reference>
<keyword evidence="1" id="KW-0472">Membrane</keyword>
<dbReference type="AlphaFoldDB" id="A0A6M0LEC9"/>